<proteinExistence type="predicted"/>
<dbReference type="PANTHER" id="PTHR31507">
    <property type="entry name" value="PROTEIN CBG15923"/>
    <property type="match status" value="1"/>
</dbReference>
<evidence type="ECO:0000256" key="1">
    <source>
        <dbReference type="SAM" id="SignalP"/>
    </source>
</evidence>
<keyword evidence="2" id="KW-1185">Reference proteome</keyword>
<organism evidence="2 3">
    <name type="scientific">Mesorhabditis belari</name>
    <dbReference type="NCBI Taxonomy" id="2138241"/>
    <lineage>
        <taxon>Eukaryota</taxon>
        <taxon>Metazoa</taxon>
        <taxon>Ecdysozoa</taxon>
        <taxon>Nematoda</taxon>
        <taxon>Chromadorea</taxon>
        <taxon>Rhabditida</taxon>
        <taxon>Rhabditina</taxon>
        <taxon>Rhabditomorpha</taxon>
        <taxon>Rhabditoidea</taxon>
        <taxon>Rhabditidae</taxon>
        <taxon>Mesorhabditinae</taxon>
        <taxon>Mesorhabditis</taxon>
    </lineage>
</organism>
<accession>A0AAF3EKC3</accession>
<dbReference type="InterPro" id="IPR036383">
    <property type="entry name" value="TSP1_rpt_sf"/>
</dbReference>
<dbReference type="PANTHER" id="PTHR31507:SF3">
    <property type="entry name" value="TIL DOMAIN-CONTAINING PROTEIN"/>
    <property type="match status" value="1"/>
</dbReference>
<dbReference type="AlphaFoldDB" id="A0AAF3EKC3"/>
<keyword evidence="1" id="KW-0732">Signal</keyword>
<dbReference type="SUPFAM" id="SSF82895">
    <property type="entry name" value="TSP-1 type 1 repeat"/>
    <property type="match status" value="2"/>
</dbReference>
<feature type="chain" id="PRO_5042014106" evidence="1">
    <location>
        <begin position="20"/>
        <end position="287"/>
    </location>
</feature>
<dbReference type="WBParaSite" id="MBELARI_LOCUS14467">
    <property type="protein sequence ID" value="MBELARI_LOCUS14467"/>
    <property type="gene ID" value="MBELARI_LOCUS14467"/>
</dbReference>
<protein>
    <submittedName>
        <fullName evidence="3">Uncharacterized protein</fullName>
    </submittedName>
</protein>
<dbReference type="Proteomes" id="UP000887575">
    <property type="component" value="Unassembled WGS sequence"/>
</dbReference>
<reference evidence="3" key="1">
    <citation type="submission" date="2024-02" db="UniProtKB">
        <authorList>
            <consortium name="WormBaseParasite"/>
        </authorList>
    </citation>
    <scope>IDENTIFICATION</scope>
</reference>
<dbReference type="InterPro" id="IPR000884">
    <property type="entry name" value="TSP1_rpt"/>
</dbReference>
<dbReference type="Pfam" id="PF00090">
    <property type="entry name" value="TSP_1"/>
    <property type="match status" value="2"/>
</dbReference>
<dbReference type="SMART" id="SM00209">
    <property type="entry name" value="TSP1"/>
    <property type="match status" value="2"/>
</dbReference>
<evidence type="ECO:0000313" key="3">
    <source>
        <dbReference type="WBParaSite" id="MBELARI_LOCUS14467"/>
    </source>
</evidence>
<sequence>MATTLICAFLFCAVPSVLAIGDLWPTCWPVPCCTSCNPANTSQAYYDYAADQEYYGFLAETPSAGVWSNWVDYTACTKTCGLFGRKVQRRNCTSWSFGCPCTGAYSRLVPCPTTPCPCPKNPCTNIACASPYQKYLSHSTAPASYQCGNVTRADDFNRTGYCEGLMFGDVECNPCPPGGVWSAWSNVGPCSATCGLHGKVNQTRSCESAGYGCACTGPTTRQYLCPKNLCPKVPHCAPGNVVVKNLVTKANQCGLQLAPDQVLHPPCGSYTTTTPKGTTTTTTPATG</sequence>
<dbReference type="Gene3D" id="2.20.100.10">
    <property type="entry name" value="Thrombospondin type-1 (TSP1) repeat"/>
    <property type="match status" value="2"/>
</dbReference>
<feature type="signal peptide" evidence="1">
    <location>
        <begin position="1"/>
        <end position="19"/>
    </location>
</feature>
<dbReference type="PROSITE" id="PS50092">
    <property type="entry name" value="TSP1"/>
    <property type="match status" value="2"/>
</dbReference>
<evidence type="ECO:0000313" key="2">
    <source>
        <dbReference type="Proteomes" id="UP000887575"/>
    </source>
</evidence>
<name>A0AAF3EKC3_9BILA</name>